<comment type="caution">
    <text evidence="2">The sequence shown here is derived from an EMBL/GenBank/DDBJ whole genome shotgun (WGS) entry which is preliminary data.</text>
</comment>
<feature type="signal peptide" evidence="1">
    <location>
        <begin position="1"/>
        <end position="17"/>
    </location>
</feature>
<sequence length="87" mass="9302">MKLHTILVATLSSSAFAAPLVNKDSTGKRTSPVPPLMDAGIDSSFVEKRASPAPPLMDTGIDFDFVEKRVSARPPLMDAGIDLDFVE</sequence>
<evidence type="ECO:0000313" key="2">
    <source>
        <dbReference type="EMBL" id="TGO65000.1"/>
    </source>
</evidence>
<keyword evidence="1" id="KW-0732">Signal</keyword>
<protein>
    <submittedName>
        <fullName evidence="2">Uncharacterized protein</fullName>
    </submittedName>
</protein>
<evidence type="ECO:0000256" key="1">
    <source>
        <dbReference type="SAM" id="SignalP"/>
    </source>
</evidence>
<dbReference type="Proteomes" id="UP000297229">
    <property type="component" value="Unassembled WGS sequence"/>
</dbReference>
<feature type="chain" id="PRO_5021414583" evidence="1">
    <location>
        <begin position="18"/>
        <end position="87"/>
    </location>
</feature>
<dbReference type="EMBL" id="PQXM01001021">
    <property type="protein sequence ID" value="TGO65000.1"/>
    <property type="molecule type" value="Genomic_DNA"/>
</dbReference>
<name>A0A4Z1J0A2_9HELO</name>
<gene>
    <name evidence="2" type="ORF">BELL_1023g00050</name>
</gene>
<organism evidence="2 3">
    <name type="scientific">Botrytis elliptica</name>
    <dbReference type="NCBI Taxonomy" id="278938"/>
    <lineage>
        <taxon>Eukaryota</taxon>
        <taxon>Fungi</taxon>
        <taxon>Dikarya</taxon>
        <taxon>Ascomycota</taxon>
        <taxon>Pezizomycotina</taxon>
        <taxon>Leotiomycetes</taxon>
        <taxon>Helotiales</taxon>
        <taxon>Sclerotiniaceae</taxon>
        <taxon>Botrytis</taxon>
    </lineage>
</organism>
<keyword evidence="3" id="KW-1185">Reference proteome</keyword>
<accession>A0A4Z1J0A2</accession>
<proteinExistence type="predicted"/>
<dbReference type="AlphaFoldDB" id="A0A4Z1J0A2"/>
<reference evidence="2 3" key="1">
    <citation type="submission" date="2017-12" db="EMBL/GenBank/DDBJ databases">
        <title>Comparative genomics of Botrytis spp.</title>
        <authorList>
            <person name="Valero-Jimenez C.A."/>
            <person name="Tapia P."/>
            <person name="Veloso J."/>
            <person name="Silva-Moreno E."/>
            <person name="Staats M."/>
            <person name="Valdes J.H."/>
            <person name="Van Kan J.A.L."/>
        </authorList>
    </citation>
    <scope>NUCLEOTIDE SEQUENCE [LARGE SCALE GENOMIC DNA]</scope>
    <source>
        <strain evidence="2 3">Be9601</strain>
    </source>
</reference>
<evidence type="ECO:0000313" key="3">
    <source>
        <dbReference type="Proteomes" id="UP000297229"/>
    </source>
</evidence>